<name>A0A2A2FB37_9EURY</name>
<evidence type="ECO:0000256" key="4">
    <source>
        <dbReference type="ARBA" id="ARBA00023163"/>
    </source>
</evidence>
<evidence type="ECO:0000256" key="3">
    <source>
        <dbReference type="ARBA" id="ARBA00023125"/>
    </source>
</evidence>
<gene>
    <name evidence="8" type="ORF">CK500_14035</name>
</gene>
<evidence type="ECO:0000313" key="9">
    <source>
        <dbReference type="Proteomes" id="UP000218083"/>
    </source>
</evidence>
<dbReference type="AlphaFoldDB" id="A0A2A2FB37"/>
<dbReference type="RefSeq" id="WP_095637853.1">
    <property type="nucleotide sequence ID" value="NZ_NSKC01000009.1"/>
</dbReference>
<reference evidence="8 9" key="1">
    <citation type="submission" date="2017-08" db="EMBL/GenBank/DDBJ databases">
        <title>The strain WRN001 was isolated from Binhai saline alkaline soil, Tianjin, China.</title>
        <authorList>
            <person name="Liu D."/>
            <person name="Zhang G."/>
        </authorList>
    </citation>
    <scope>NUCLEOTIDE SEQUENCE [LARGE SCALE GENOMIC DNA]</scope>
    <source>
        <strain evidence="8 9">WN019</strain>
    </source>
</reference>
<proteinExistence type="predicted"/>
<evidence type="ECO:0000256" key="2">
    <source>
        <dbReference type="ARBA" id="ARBA00023015"/>
    </source>
</evidence>
<dbReference type="SUPFAM" id="SSF48498">
    <property type="entry name" value="Tetracyclin repressor-like, C-terminal domain"/>
    <property type="match status" value="1"/>
</dbReference>
<keyword evidence="4" id="KW-0804">Transcription</keyword>
<dbReference type="EMBL" id="NSKC01000009">
    <property type="protein sequence ID" value="PAU82711.1"/>
    <property type="molecule type" value="Genomic_DNA"/>
</dbReference>
<evidence type="ECO:0000256" key="1">
    <source>
        <dbReference type="ARBA" id="ARBA00022491"/>
    </source>
</evidence>
<dbReference type="GO" id="GO:0000976">
    <property type="term" value="F:transcription cis-regulatory region binding"/>
    <property type="evidence" value="ECO:0007669"/>
    <property type="project" value="TreeGrafter"/>
</dbReference>
<accession>A0A2A2FB37</accession>
<dbReference type="InterPro" id="IPR001647">
    <property type="entry name" value="HTH_TetR"/>
</dbReference>
<dbReference type="SUPFAM" id="SSF46689">
    <property type="entry name" value="Homeodomain-like"/>
    <property type="match status" value="1"/>
</dbReference>
<comment type="caution">
    <text evidence="8">The sequence shown here is derived from an EMBL/GenBank/DDBJ whole genome shotgun (WGS) entry which is preliminary data.</text>
</comment>
<dbReference type="InterPro" id="IPR050109">
    <property type="entry name" value="HTH-type_TetR-like_transc_reg"/>
</dbReference>
<feature type="DNA-binding region" description="H-T-H motif" evidence="5">
    <location>
        <begin position="28"/>
        <end position="47"/>
    </location>
</feature>
<keyword evidence="2" id="KW-0805">Transcription regulation</keyword>
<feature type="region of interest" description="Disordered" evidence="6">
    <location>
        <begin position="173"/>
        <end position="241"/>
    </location>
</feature>
<dbReference type="Pfam" id="PF13977">
    <property type="entry name" value="TetR_C_6"/>
    <property type="match status" value="1"/>
</dbReference>
<keyword evidence="1" id="KW-0678">Repressor</keyword>
<dbReference type="InterPro" id="IPR036271">
    <property type="entry name" value="Tet_transcr_reg_TetR-rel_C_sf"/>
</dbReference>
<dbReference type="OrthoDB" id="135877at2157"/>
<keyword evidence="9" id="KW-1185">Reference proteome</keyword>
<evidence type="ECO:0000313" key="8">
    <source>
        <dbReference type="EMBL" id="PAU82711.1"/>
    </source>
</evidence>
<sequence length="282" mass="30231">MSDQPSAADEIMDGVYRALRAHGYADLTMQDIADECSKSKSLLHYHYDTKEDLLVAFLDRVITDSERRIAAHADDPPAERLAGFIGWFVFEPEAVDREAFHIALLELRTQGPFNEPIREQLVRSDRLLRGTVVDILESGIEEGVFRDVDVEETAALLVATLDGARTRQITLSRGATAADGDEAEGESAAAERSDGSDGSDDSDDSDGSDEDGSADEGSGHAPSDGTAGVSDTADRPEPAYTRAVAEAALRRIVEPLLAAGAELPSLEDGIAAMAPVDEDERE</sequence>
<evidence type="ECO:0000256" key="5">
    <source>
        <dbReference type="PROSITE-ProRule" id="PRU00335"/>
    </source>
</evidence>
<evidence type="ECO:0000259" key="7">
    <source>
        <dbReference type="PROSITE" id="PS50977"/>
    </source>
</evidence>
<protein>
    <submittedName>
        <fullName evidence="8">TetR family transcriptional regulator</fullName>
    </submittedName>
</protein>
<dbReference type="PANTHER" id="PTHR30055:SF234">
    <property type="entry name" value="HTH-TYPE TRANSCRIPTIONAL REGULATOR BETI"/>
    <property type="match status" value="1"/>
</dbReference>
<keyword evidence="3 5" id="KW-0238">DNA-binding</keyword>
<organism evidence="8 9">
    <name type="scientific">Halorubrum salipaludis</name>
    <dbReference type="NCBI Taxonomy" id="2032630"/>
    <lineage>
        <taxon>Archaea</taxon>
        <taxon>Methanobacteriati</taxon>
        <taxon>Methanobacteriota</taxon>
        <taxon>Stenosarchaea group</taxon>
        <taxon>Halobacteria</taxon>
        <taxon>Halobacteriales</taxon>
        <taxon>Haloferacaceae</taxon>
        <taxon>Halorubrum</taxon>
    </lineage>
</organism>
<dbReference type="InterPro" id="IPR009057">
    <property type="entry name" value="Homeodomain-like_sf"/>
</dbReference>
<dbReference type="PANTHER" id="PTHR30055">
    <property type="entry name" value="HTH-TYPE TRANSCRIPTIONAL REGULATOR RUTR"/>
    <property type="match status" value="1"/>
</dbReference>
<feature type="domain" description="HTH tetR-type" evidence="7">
    <location>
        <begin position="5"/>
        <end position="65"/>
    </location>
</feature>
<feature type="compositionally biased region" description="Acidic residues" evidence="6">
    <location>
        <begin position="197"/>
        <end position="214"/>
    </location>
</feature>
<evidence type="ECO:0000256" key="6">
    <source>
        <dbReference type="SAM" id="MobiDB-lite"/>
    </source>
</evidence>
<dbReference type="InterPro" id="IPR039538">
    <property type="entry name" value="BetI_C"/>
</dbReference>
<dbReference type="PROSITE" id="PS50977">
    <property type="entry name" value="HTH_TETR_2"/>
    <property type="match status" value="1"/>
</dbReference>
<dbReference type="Pfam" id="PF00440">
    <property type="entry name" value="TetR_N"/>
    <property type="match status" value="1"/>
</dbReference>
<dbReference type="Gene3D" id="1.10.357.10">
    <property type="entry name" value="Tetracycline Repressor, domain 2"/>
    <property type="match status" value="1"/>
</dbReference>
<dbReference type="GO" id="GO:0003700">
    <property type="term" value="F:DNA-binding transcription factor activity"/>
    <property type="evidence" value="ECO:0007669"/>
    <property type="project" value="TreeGrafter"/>
</dbReference>
<dbReference type="Proteomes" id="UP000218083">
    <property type="component" value="Unassembled WGS sequence"/>
</dbReference>